<reference evidence="6" key="1">
    <citation type="journal article" date="2018" name="DNA Res.">
        <title>Multiple hybrid de novo genome assembly of finger millet, an orphan allotetraploid crop.</title>
        <authorList>
            <person name="Hatakeyama M."/>
            <person name="Aluri S."/>
            <person name="Balachadran M.T."/>
            <person name="Sivarajan S.R."/>
            <person name="Patrignani A."/>
            <person name="Gruter S."/>
            <person name="Poveda L."/>
            <person name="Shimizu-Inatsugi R."/>
            <person name="Baeten J."/>
            <person name="Francoijs K.J."/>
            <person name="Nataraja K.N."/>
            <person name="Reddy Y.A.N."/>
            <person name="Phadnis S."/>
            <person name="Ravikumar R.L."/>
            <person name="Schlapbach R."/>
            <person name="Sreeman S.M."/>
            <person name="Shimizu K.K."/>
        </authorList>
    </citation>
    <scope>NUCLEOTIDE SEQUENCE</scope>
</reference>
<dbReference type="Pfam" id="PF01535">
    <property type="entry name" value="PPR"/>
    <property type="match status" value="1"/>
</dbReference>
<sequence>MALAAARRRLWRGMGTAAAVVVPGTDVTLLSRLVSDPECQVKATMEMASSSASHHRDGDFWEPLAAALLRASYPAEANLVSPSLLVPRPVNQYAFQIISCFRFLETQQRKNSVAQRMHITSISSLVVALATDIFLRHKLKETPMRHWIFFALNQVLEWKLEKLLKERIHDCKPYSTIIRFCGETRNATLAMRVFECMEAQGIQLNTGIFNALINAFLSVGDLLSAITLYESMESIENCKPDSTTYDAFISAFSLLGSGHAMMNWYLVAKNAGFTPSTQTFECLITGFVRLNMLDDAETMFKEMISFEIKPNNTILEAKLEMLCRRKEANLVREFFKYASDGKWELNDATVKRLTRAILDGGDVDEMEELLALIQKEAHVSSETQLHSGIIKSYAKADRLADMERAIWRMLDNGTIFLCLEDVEAVICCYFRHKNFDRLDLFLNRIQSLFNLTRSTYDILVAGYRRFGLHERLDSTVNDMKKAGFA</sequence>
<name>A0AAV5F645_ELECO</name>
<gene>
    <name evidence="6" type="primary">gb18645</name>
    <name evidence="6" type="ORF">PR202_gb18645</name>
</gene>
<dbReference type="EMBL" id="BQKI01000082">
    <property type="protein sequence ID" value="GJN30349.1"/>
    <property type="molecule type" value="Genomic_DNA"/>
</dbReference>
<accession>A0AAV5F645</accession>
<evidence type="ECO:0000313" key="6">
    <source>
        <dbReference type="EMBL" id="GJN30349.1"/>
    </source>
</evidence>
<dbReference type="Proteomes" id="UP001054889">
    <property type="component" value="Unassembled WGS sequence"/>
</dbReference>
<evidence type="ECO:0000313" key="7">
    <source>
        <dbReference type="Proteomes" id="UP001054889"/>
    </source>
</evidence>
<keyword evidence="2" id="KW-0677">Repeat</keyword>
<evidence type="ECO:0000256" key="3">
    <source>
        <dbReference type="ARBA" id="ARBA00022946"/>
    </source>
</evidence>
<evidence type="ECO:0000256" key="2">
    <source>
        <dbReference type="ARBA" id="ARBA00022737"/>
    </source>
</evidence>
<feature type="domain" description="Pentatricopeptide repeat-containing protein-mitochondrial" evidence="5">
    <location>
        <begin position="177"/>
        <end position="302"/>
    </location>
</feature>
<proteinExistence type="inferred from homology"/>
<reference evidence="6" key="2">
    <citation type="submission" date="2021-12" db="EMBL/GenBank/DDBJ databases">
        <title>Resequencing data analysis of finger millet.</title>
        <authorList>
            <person name="Hatakeyama M."/>
            <person name="Aluri S."/>
            <person name="Balachadran M.T."/>
            <person name="Sivarajan S.R."/>
            <person name="Poveda L."/>
            <person name="Shimizu-Inatsugi R."/>
            <person name="Schlapbach R."/>
            <person name="Sreeman S.M."/>
            <person name="Shimizu K.K."/>
        </authorList>
    </citation>
    <scope>NUCLEOTIDE SEQUENCE</scope>
</reference>
<dbReference type="PANTHER" id="PTHR47874">
    <property type="entry name" value="EXPRESSED PROTEIN"/>
    <property type="match status" value="1"/>
</dbReference>
<organism evidence="6 7">
    <name type="scientific">Eleusine coracana subsp. coracana</name>
    <dbReference type="NCBI Taxonomy" id="191504"/>
    <lineage>
        <taxon>Eukaryota</taxon>
        <taxon>Viridiplantae</taxon>
        <taxon>Streptophyta</taxon>
        <taxon>Embryophyta</taxon>
        <taxon>Tracheophyta</taxon>
        <taxon>Spermatophyta</taxon>
        <taxon>Magnoliopsida</taxon>
        <taxon>Liliopsida</taxon>
        <taxon>Poales</taxon>
        <taxon>Poaceae</taxon>
        <taxon>PACMAD clade</taxon>
        <taxon>Chloridoideae</taxon>
        <taxon>Cynodonteae</taxon>
        <taxon>Eleusininae</taxon>
        <taxon>Eleusine</taxon>
    </lineage>
</organism>
<dbReference type="InterPro" id="IPR057027">
    <property type="entry name" value="TPR_mt"/>
</dbReference>
<dbReference type="Gene3D" id="1.25.40.10">
    <property type="entry name" value="Tetratricopeptide repeat domain"/>
    <property type="match status" value="3"/>
</dbReference>
<dbReference type="Pfam" id="PF23276">
    <property type="entry name" value="TPR_24"/>
    <property type="match status" value="1"/>
</dbReference>
<evidence type="ECO:0000256" key="1">
    <source>
        <dbReference type="ARBA" id="ARBA00007626"/>
    </source>
</evidence>
<keyword evidence="7" id="KW-1185">Reference proteome</keyword>
<keyword evidence="3" id="KW-0809">Transit peptide</keyword>
<dbReference type="AlphaFoldDB" id="A0AAV5F645"/>
<dbReference type="GO" id="GO:0003729">
    <property type="term" value="F:mRNA binding"/>
    <property type="evidence" value="ECO:0007669"/>
    <property type="project" value="InterPro"/>
</dbReference>
<dbReference type="InterPro" id="IPR011990">
    <property type="entry name" value="TPR-like_helical_dom_sf"/>
</dbReference>
<dbReference type="PANTHER" id="PTHR47874:SF4">
    <property type="entry name" value="EXPRESSED PROTEIN"/>
    <property type="match status" value="1"/>
</dbReference>
<dbReference type="NCBIfam" id="TIGR00756">
    <property type="entry name" value="PPR"/>
    <property type="match status" value="2"/>
</dbReference>
<comment type="similarity">
    <text evidence="1">Belongs to the PPR family. P subfamily.</text>
</comment>
<dbReference type="InterPro" id="IPR044179">
    <property type="entry name" value="PPR5-like"/>
</dbReference>
<comment type="caution">
    <text evidence="6">The sequence shown here is derived from an EMBL/GenBank/DDBJ whole genome shotgun (WGS) entry which is preliminary data.</text>
</comment>
<feature type="repeat" description="PPR" evidence="4">
    <location>
        <begin position="276"/>
        <end position="310"/>
    </location>
</feature>
<evidence type="ECO:0000259" key="5">
    <source>
        <dbReference type="Pfam" id="PF23276"/>
    </source>
</evidence>
<dbReference type="PROSITE" id="PS51375">
    <property type="entry name" value="PPR"/>
    <property type="match status" value="1"/>
</dbReference>
<dbReference type="InterPro" id="IPR002885">
    <property type="entry name" value="PPR_rpt"/>
</dbReference>
<evidence type="ECO:0000256" key="4">
    <source>
        <dbReference type="PROSITE-ProRule" id="PRU00708"/>
    </source>
</evidence>
<protein>
    <recommendedName>
        <fullName evidence="5">Pentatricopeptide repeat-containing protein-mitochondrial domain-containing protein</fullName>
    </recommendedName>
</protein>